<name>A0A2X2CH24_PSELU</name>
<dbReference type="SMART" id="SM00895">
    <property type="entry name" value="FCD"/>
    <property type="match status" value="1"/>
</dbReference>
<evidence type="ECO:0000259" key="4">
    <source>
        <dbReference type="PROSITE" id="PS50949"/>
    </source>
</evidence>
<keyword evidence="2" id="KW-0238">DNA-binding</keyword>
<dbReference type="Pfam" id="PF00392">
    <property type="entry name" value="GntR"/>
    <property type="match status" value="1"/>
</dbReference>
<dbReference type="Gene3D" id="1.10.10.10">
    <property type="entry name" value="Winged helix-like DNA-binding domain superfamily/Winged helix DNA-binding domain"/>
    <property type="match status" value="1"/>
</dbReference>
<accession>A0A2X2CH24</accession>
<feature type="domain" description="HTH gntR-type" evidence="4">
    <location>
        <begin position="12"/>
        <end position="80"/>
    </location>
</feature>
<proteinExistence type="predicted"/>
<protein>
    <submittedName>
        <fullName evidence="5">Transcriptional regulator GntR</fullName>
    </submittedName>
</protein>
<dbReference type="PANTHER" id="PTHR43537">
    <property type="entry name" value="TRANSCRIPTIONAL REGULATOR, GNTR FAMILY"/>
    <property type="match status" value="1"/>
</dbReference>
<dbReference type="Pfam" id="PF07729">
    <property type="entry name" value="FCD"/>
    <property type="match status" value="1"/>
</dbReference>
<gene>
    <name evidence="5" type="primary">lutR_1</name>
    <name evidence="5" type="ORF">NCTC11842_01958</name>
</gene>
<dbReference type="InterPro" id="IPR000524">
    <property type="entry name" value="Tscrpt_reg_HTH_GntR"/>
</dbReference>
<evidence type="ECO:0000313" key="5">
    <source>
        <dbReference type="EMBL" id="SPZ06031.1"/>
    </source>
</evidence>
<dbReference type="GO" id="GO:0003700">
    <property type="term" value="F:DNA-binding transcription factor activity"/>
    <property type="evidence" value="ECO:0007669"/>
    <property type="project" value="InterPro"/>
</dbReference>
<dbReference type="InterPro" id="IPR036390">
    <property type="entry name" value="WH_DNA-bd_sf"/>
</dbReference>
<dbReference type="EMBL" id="UAUF01000011">
    <property type="protein sequence ID" value="SPZ06031.1"/>
    <property type="molecule type" value="Genomic_DNA"/>
</dbReference>
<keyword evidence="1" id="KW-0805">Transcription regulation</keyword>
<dbReference type="InterPro" id="IPR011711">
    <property type="entry name" value="GntR_C"/>
</dbReference>
<evidence type="ECO:0000256" key="2">
    <source>
        <dbReference type="ARBA" id="ARBA00023125"/>
    </source>
</evidence>
<evidence type="ECO:0000256" key="3">
    <source>
        <dbReference type="ARBA" id="ARBA00023163"/>
    </source>
</evidence>
<dbReference type="PROSITE" id="PS50949">
    <property type="entry name" value="HTH_GNTR"/>
    <property type="match status" value="1"/>
</dbReference>
<dbReference type="PRINTS" id="PR00035">
    <property type="entry name" value="HTHGNTR"/>
</dbReference>
<keyword evidence="3" id="KW-0804">Transcription</keyword>
<dbReference type="AlphaFoldDB" id="A0A2X2CH24"/>
<dbReference type="CDD" id="cd07377">
    <property type="entry name" value="WHTH_GntR"/>
    <property type="match status" value="1"/>
</dbReference>
<evidence type="ECO:0000313" key="6">
    <source>
        <dbReference type="Proteomes" id="UP000250443"/>
    </source>
</evidence>
<evidence type="ECO:0000256" key="1">
    <source>
        <dbReference type="ARBA" id="ARBA00023015"/>
    </source>
</evidence>
<dbReference type="Gene3D" id="1.20.120.530">
    <property type="entry name" value="GntR ligand-binding domain-like"/>
    <property type="match status" value="1"/>
</dbReference>
<dbReference type="InterPro" id="IPR036388">
    <property type="entry name" value="WH-like_DNA-bd_sf"/>
</dbReference>
<dbReference type="GO" id="GO:0003677">
    <property type="term" value="F:DNA binding"/>
    <property type="evidence" value="ECO:0007669"/>
    <property type="project" value="UniProtKB-KW"/>
</dbReference>
<dbReference type="SUPFAM" id="SSF46785">
    <property type="entry name" value="Winged helix' DNA-binding domain"/>
    <property type="match status" value="1"/>
</dbReference>
<reference evidence="5 6" key="1">
    <citation type="submission" date="2018-06" db="EMBL/GenBank/DDBJ databases">
        <authorList>
            <consortium name="Pathogen Informatics"/>
            <person name="Doyle S."/>
        </authorList>
    </citation>
    <scope>NUCLEOTIDE SEQUENCE [LARGE SCALE GENOMIC DNA]</scope>
    <source>
        <strain evidence="5 6">NCTC11842</strain>
    </source>
</reference>
<sequence>MMQTCETETPIDQSARMALDALRQLVAQHSAFPERPLPPERDLAAGFGVSRRSVRRALSVLEAEGQVWRRQGKGTFVGPTPPSASLSFTRLSSRTNFIEIMEARLYLEPALASLAAIRASGEQMAMLRRLAERTGQQLNAQTPDAEALELWDSAFHRGIAEAAGNRLMLDIFEMFDAIRLDSVWRDLRQRARNTDRMHAYSHDHDDIVSAIEQRDPGKAAMAMRGHLRALQQALDTVIHHDLVNSL</sequence>
<dbReference type="SUPFAM" id="SSF48008">
    <property type="entry name" value="GntR ligand-binding domain-like"/>
    <property type="match status" value="1"/>
</dbReference>
<organism evidence="5 6">
    <name type="scientific">Pseudomonas luteola</name>
    <dbReference type="NCBI Taxonomy" id="47886"/>
    <lineage>
        <taxon>Bacteria</taxon>
        <taxon>Pseudomonadati</taxon>
        <taxon>Pseudomonadota</taxon>
        <taxon>Gammaproteobacteria</taxon>
        <taxon>Pseudomonadales</taxon>
        <taxon>Pseudomonadaceae</taxon>
        <taxon>Pseudomonas</taxon>
    </lineage>
</organism>
<dbReference type="InterPro" id="IPR008920">
    <property type="entry name" value="TF_FadR/GntR_C"/>
</dbReference>
<dbReference type="Proteomes" id="UP000250443">
    <property type="component" value="Unassembled WGS sequence"/>
</dbReference>
<dbReference type="PANTHER" id="PTHR43537:SF5">
    <property type="entry name" value="UXU OPERON TRANSCRIPTIONAL REGULATOR"/>
    <property type="match status" value="1"/>
</dbReference>
<dbReference type="SMART" id="SM00345">
    <property type="entry name" value="HTH_GNTR"/>
    <property type="match status" value="1"/>
</dbReference>